<dbReference type="PANTHER" id="PTHR24215:SF35">
    <property type="entry name" value="MUSCLE LIM PROTEIN MLP84B"/>
    <property type="match status" value="1"/>
</dbReference>
<dbReference type="OrthoDB" id="8062037at2759"/>
<evidence type="ECO:0000256" key="7">
    <source>
        <dbReference type="PROSITE-ProRule" id="PRU00125"/>
    </source>
</evidence>
<evidence type="ECO:0000256" key="6">
    <source>
        <dbReference type="ARBA" id="ARBA00023242"/>
    </source>
</evidence>
<reference evidence="9" key="1">
    <citation type="submission" date="2021-03" db="EMBL/GenBank/DDBJ databases">
        <authorList>
            <person name="Bekaert M."/>
        </authorList>
    </citation>
    <scope>NUCLEOTIDE SEQUENCE</scope>
</reference>
<dbReference type="GO" id="GO:0045214">
    <property type="term" value="P:sarcomere organization"/>
    <property type="evidence" value="ECO:0007669"/>
    <property type="project" value="TreeGrafter"/>
</dbReference>
<evidence type="ECO:0000256" key="3">
    <source>
        <dbReference type="ARBA" id="ARBA00022737"/>
    </source>
</evidence>
<evidence type="ECO:0000256" key="1">
    <source>
        <dbReference type="ARBA" id="ARBA00004123"/>
    </source>
</evidence>
<dbReference type="Proteomes" id="UP000683360">
    <property type="component" value="Unassembled WGS sequence"/>
</dbReference>
<keyword evidence="4 7" id="KW-0862">Zinc</keyword>
<dbReference type="PROSITE" id="PS50023">
    <property type="entry name" value="LIM_DOMAIN_2"/>
    <property type="match status" value="4"/>
</dbReference>
<dbReference type="CDD" id="cd09326">
    <property type="entry name" value="LIM_CRP_like"/>
    <property type="match status" value="4"/>
</dbReference>
<dbReference type="GO" id="GO:0005634">
    <property type="term" value="C:nucleus"/>
    <property type="evidence" value="ECO:0007669"/>
    <property type="project" value="UniProtKB-SubCell"/>
</dbReference>
<sequence>MPEYCPRCDRPVYFAEEILALSQKWHKLCFKCGNCNKLLDSTTCTGHDGDAFCKACYGKLFGPKGYGFASGASGLSMDTGRPYHVTRDNVSHIQTAQIAPKLNNGTEKPRFGSANGCPRCGKQVYFAEEKRALGKKWHKICLSCHSCKKLLDSTTCNDHDGEIYCKACYGKSFGPKGYGFAGGASGLNMDTGVKGEITTRDVSTYQKAQAAPLINGSEKFGGGNMCPKCGKSVYFAEEVNAMGKKYHKLCLRCGNCNKMLDSTTCTDHGNDVYCKNCYGKLFGPKGYGFAGGASGLSMDTGNPDEVTRENVSSLSIAQAAPLLPDTKQNAVIGGGDICPRCGKAVYFAEKVFGGGQTYHKSCFKCTACGKGLDSTTLTHKEDEVFCRSCYAKYFGPKGFGFGQTLQHTG</sequence>
<dbReference type="GO" id="GO:0008307">
    <property type="term" value="F:structural constituent of muscle"/>
    <property type="evidence" value="ECO:0007669"/>
    <property type="project" value="TreeGrafter"/>
</dbReference>
<keyword evidence="3" id="KW-0677">Repeat</keyword>
<dbReference type="GO" id="GO:0046872">
    <property type="term" value="F:metal ion binding"/>
    <property type="evidence" value="ECO:0007669"/>
    <property type="project" value="UniProtKB-KW"/>
</dbReference>
<dbReference type="SMR" id="A0A8S3T7M4"/>
<feature type="domain" description="LIM zinc-binding" evidence="8">
    <location>
        <begin position="224"/>
        <end position="284"/>
    </location>
</feature>
<name>A0A8S3T7M4_MYTED</name>
<dbReference type="GO" id="GO:0042805">
    <property type="term" value="F:actinin binding"/>
    <property type="evidence" value="ECO:0007669"/>
    <property type="project" value="TreeGrafter"/>
</dbReference>
<dbReference type="InterPro" id="IPR001781">
    <property type="entry name" value="Znf_LIM"/>
</dbReference>
<dbReference type="PANTHER" id="PTHR24215">
    <property type="entry name" value="RHO-GTPASE-ACTIVATING PROTEIN LRG1"/>
    <property type="match status" value="1"/>
</dbReference>
<keyword evidence="5 7" id="KW-0440">LIM domain</keyword>
<feature type="domain" description="LIM zinc-binding" evidence="8">
    <location>
        <begin position="336"/>
        <end position="396"/>
    </location>
</feature>
<evidence type="ECO:0000256" key="4">
    <source>
        <dbReference type="ARBA" id="ARBA00022833"/>
    </source>
</evidence>
<organism evidence="9 10">
    <name type="scientific">Mytilus edulis</name>
    <name type="common">Blue mussel</name>
    <dbReference type="NCBI Taxonomy" id="6550"/>
    <lineage>
        <taxon>Eukaryota</taxon>
        <taxon>Metazoa</taxon>
        <taxon>Spiralia</taxon>
        <taxon>Lophotrochozoa</taxon>
        <taxon>Mollusca</taxon>
        <taxon>Bivalvia</taxon>
        <taxon>Autobranchia</taxon>
        <taxon>Pteriomorphia</taxon>
        <taxon>Mytilida</taxon>
        <taxon>Mytiloidea</taxon>
        <taxon>Mytilidae</taxon>
        <taxon>Mytilinae</taxon>
        <taxon>Mytilus</taxon>
    </lineage>
</organism>
<evidence type="ECO:0000259" key="8">
    <source>
        <dbReference type="PROSITE" id="PS50023"/>
    </source>
</evidence>
<keyword evidence="10" id="KW-1185">Reference proteome</keyword>
<comment type="caution">
    <text evidence="9">The sequence shown here is derived from an EMBL/GenBank/DDBJ whole genome shotgun (WGS) entry which is preliminary data.</text>
</comment>
<evidence type="ECO:0000256" key="2">
    <source>
        <dbReference type="ARBA" id="ARBA00022723"/>
    </source>
</evidence>
<feature type="domain" description="LIM zinc-binding" evidence="8">
    <location>
        <begin position="3"/>
        <end position="63"/>
    </location>
</feature>
<dbReference type="SUPFAM" id="SSF57716">
    <property type="entry name" value="Glucocorticoid receptor-like (DNA-binding domain)"/>
    <property type="match status" value="8"/>
</dbReference>
<dbReference type="GO" id="GO:0060537">
    <property type="term" value="P:muscle tissue development"/>
    <property type="evidence" value="ECO:0007669"/>
    <property type="project" value="TreeGrafter"/>
</dbReference>
<dbReference type="Gene3D" id="2.10.110.10">
    <property type="entry name" value="Cysteine Rich Protein"/>
    <property type="match status" value="4"/>
</dbReference>
<protein>
    <submittedName>
        <fullName evidence="9">Muscle LIM protein Mlp84B,Cysteine and glycine-rich protein 1,Cysteine and glycine-rich protein 3,Cysteine-rich protein 2,Cysteine and glycine-rich protein 2</fullName>
    </submittedName>
</protein>
<feature type="domain" description="LIM zinc-binding" evidence="8">
    <location>
        <begin position="115"/>
        <end position="175"/>
    </location>
</feature>
<keyword evidence="6" id="KW-0539">Nucleus</keyword>
<dbReference type="SMART" id="SM00132">
    <property type="entry name" value="LIM"/>
    <property type="match status" value="4"/>
</dbReference>
<keyword evidence="2 7" id="KW-0479">Metal-binding</keyword>
<proteinExistence type="predicted"/>
<dbReference type="FunFam" id="2.10.110.10:FF:000001">
    <property type="entry name" value="Cysteine and glycine-rich protein 1"/>
    <property type="match status" value="4"/>
</dbReference>
<evidence type="ECO:0000313" key="10">
    <source>
        <dbReference type="Proteomes" id="UP000683360"/>
    </source>
</evidence>
<dbReference type="AlphaFoldDB" id="A0A8S3T7M4"/>
<dbReference type="GO" id="GO:0030018">
    <property type="term" value="C:Z disc"/>
    <property type="evidence" value="ECO:0007669"/>
    <property type="project" value="TreeGrafter"/>
</dbReference>
<comment type="subcellular location">
    <subcellularLocation>
        <location evidence="1">Nucleus</location>
    </subcellularLocation>
</comment>
<dbReference type="Pfam" id="PF00412">
    <property type="entry name" value="LIM"/>
    <property type="match status" value="4"/>
</dbReference>
<gene>
    <name evidence="9" type="ORF">MEDL_39526</name>
</gene>
<dbReference type="PROSITE" id="PS00478">
    <property type="entry name" value="LIM_DOMAIN_1"/>
    <property type="match status" value="3"/>
</dbReference>
<evidence type="ECO:0000256" key="5">
    <source>
        <dbReference type="ARBA" id="ARBA00023038"/>
    </source>
</evidence>
<accession>A0A8S3T7M4</accession>
<evidence type="ECO:0000313" key="9">
    <source>
        <dbReference type="EMBL" id="CAG2226433.1"/>
    </source>
</evidence>
<dbReference type="EMBL" id="CAJPWZ010001900">
    <property type="protein sequence ID" value="CAG2226433.1"/>
    <property type="molecule type" value="Genomic_DNA"/>
</dbReference>